<dbReference type="EMBL" id="CP010705">
    <property type="protein sequence ID" value="AUQ95993.1"/>
    <property type="molecule type" value="Genomic_DNA"/>
</dbReference>
<keyword evidence="3" id="KW-1185">Reference proteome</keyword>
<evidence type="ECO:0000313" key="3">
    <source>
        <dbReference type="Proteomes" id="UP000236536"/>
    </source>
</evidence>
<dbReference type="Pfam" id="PF18909">
    <property type="entry name" value="dGTP_diPhyd_N"/>
    <property type="match status" value="1"/>
</dbReference>
<proteinExistence type="predicted"/>
<dbReference type="RefSeq" id="WP_102875006.1">
    <property type="nucleotide sequence ID" value="NZ_CP010705.1"/>
</dbReference>
<dbReference type="InterPro" id="IPR044038">
    <property type="entry name" value="dATP/dGTP_diPOhydrolase_N"/>
</dbReference>
<accession>A0ABN5GR58</accession>
<evidence type="ECO:0000259" key="1">
    <source>
        <dbReference type="Pfam" id="PF18909"/>
    </source>
</evidence>
<reference evidence="2 3" key="1">
    <citation type="journal article" date="2017" name="Genome Biol. Evol.">
        <title>Trajectories and Drivers of Genome Evolution in Surface-Associated Marine Phaeobacter.</title>
        <authorList>
            <person name="Freese H.M."/>
            <person name="Sikorski J."/>
            <person name="Bunk B."/>
            <person name="Scheuner C."/>
            <person name="Meier-Kolthoff J.P."/>
            <person name="Sproer C."/>
            <person name="Gram L."/>
            <person name="Overmann J."/>
        </authorList>
    </citation>
    <scope>NUCLEOTIDE SEQUENCE [LARGE SCALE GENOMIC DNA]</scope>
    <source>
        <strain evidence="2 3">P66</strain>
    </source>
</reference>
<evidence type="ECO:0000313" key="2">
    <source>
        <dbReference type="EMBL" id="AUQ95993.1"/>
    </source>
</evidence>
<organism evidence="2 3">
    <name type="scientific">Phaeobacter inhibens</name>
    <dbReference type="NCBI Taxonomy" id="221822"/>
    <lineage>
        <taxon>Bacteria</taxon>
        <taxon>Pseudomonadati</taxon>
        <taxon>Pseudomonadota</taxon>
        <taxon>Alphaproteobacteria</taxon>
        <taxon>Rhodobacterales</taxon>
        <taxon>Roseobacteraceae</taxon>
        <taxon>Phaeobacter</taxon>
    </lineage>
</organism>
<gene>
    <name evidence="2" type="ORF">PhaeoP66_03251</name>
</gene>
<protein>
    <recommendedName>
        <fullName evidence="1">dATP/dGTP diphosphohydrolase N-terminal domain-containing protein</fullName>
    </recommendedName>
</protein>
<name>A0ABN5GR58_9RHOB</name>
<dbReference type="Proteomes" id="UP000236536">
    <property type="component" value="Chromosome"/>
</dbReference>
<reference evidence="2 3" key="2">
    <citation type="journal article" date="2017" name="Int. J. Syst. Evol. Microbiol.">
        <title>Adaptation of Surface-Associated Bacteria to the Open Ocean: A Genomically Distinct Subpopulation of Phaeobacter gallaeciensis Colonizes Pacific Mesozooplankton.</title>
        <authorList>
            <person name="Freese H.M."/>
            <person name="Methner A."/>
            <person name="Overmann J."/>
        </authorList>
    </citation>
    <scope>NUCLEOTIDE SEQUENCE [LARGE SCALE GENOMIC DNA]</scope>
    <source>
        <strain evidence="2 3">P66</strain>
    </source>
</reference>
<feature type="domain" description="dATP/dGTP diphosphohydrolase N-terminal" evidence="1">
    <location>
        <begin position="62"/>
        <end position="160"/>
    </location>
</feature>
<sequence>MKKVRSDCDACEMGRIATDIASYKCSACRSDETGSKQQTWPRTKAEMADEDIHKAASLPDSNPKTRIGMTKPSLRAIPPAAILHLGGAMADGEEKYGLFNWREHSVAASVYEDAIWRHLLAWRDGEDAATDSGKHHLAHVMACCAILLDAQETGNLIDDRGPAGAAAALIEGWTRKPID</sequence>